<evidence type="ECO:0000313" key="3">
    <source>
        <dbReference type="Proteomes" id="UP000015106"/>
    </source>
</evidence>
<feature type="compositionally biased region" description="Polar residues" evidence="1">
    <location>
        <begin position="13"/>
        <end position="40"/>
    </location>
</feature>
<feature type="region of interest" description="Disordered" evidence="1">
    <location>
        <begin position="1"/>
        <end position="70"/>
    </location>
</feature>
<evidence type="ECO:0000256" key="1">
    <source>
        <dbReference type="SAM" id="MobiDB-lite"/>
    </source>
</evidence>
<reference evidence="2" key="3">
    <citation type="submission" date="2022-06" db="UniProtKB">
        <authorList>
            <consortium name="EnsemblPlants"/>
        </authorList>
    </citation>
    <scope>IDENTIFICATION</scope>
</reference>
<evidence type="ECO:0000313" key="2">
    <source>
        <dbReference type="EnsemblPlants" id="TuG1812G0400002110.01.T01.cds427311"/>
    </source>
</evidence>
<dbReference type="EnsemblPlants" id="TuG1812G0400002110.01.T01">
    <property type="protein sequence ID" value="TuG1812G0400002110.01.T01.cds427311"/>
    <property type="gene ID" value="TuG1812G0400002110.01"/>
</dbReference>
<accession>A0A8R7U8S2</accession>
<dbReference type="AlphaFoldDB" id="A0A8R7U8S2"/>
<organism evidence="2 3">
    <name type="scientific">Triticum urartu</name>
    <name type="common">Red wild einkorn</name>
    <name type="synonym">Crithodium urartu</name>
    <dbReference type="NCBI Taxonomy" id="4572"/>
    <lineage>
        <taxon>Eukaryota</taxon>
        <taxon>Viridiplantae</taxon>
        <taxon>Streptophyta</taxon>
        <taxon>Embryophyta</taxon>
        <taxon>Tracheophyta</taxon>
        <taxon>Spermatophyta</taxon>
        <taxon>Magnoliopsida</taxon>
        <taxon>Liliopsida</taxon>
        <taxon>Poales</taxon>
        <taxon>Poaceae</taxon>
        <taxon>BOP clade</taxon>
        <taxon>Pooideae</taxon>
        <taxon>Triticodae</taxon>
        <taxon>Triticeae</taxon>
        <taxon>Triticinae</taxon>
        <taxon>Triticum</taxon>
    </lineage>
</organism>
<keyword evidence="3" id="KW-1185">Reference proteome</keyword>
<dbReference type="Gramene" id="TuG1812G0400002110.01.T01">
    <property type="protein sequence ID" value="TuG1812G0400002110.01.T01.cds427311"/>
    <property type="gene ID" value="TuG1812G0400002110.01"/>
</dbReference>
<reference evidence="2" key="2">
    <citation type="submission" date="2018-03" db="EMBL/GenBank/DDBJ databases">
        <title>The Triticum urartu genome reveals the dynamic nature of wheat genome evolution.</title>
        <authorList>
            <person name="Ling H."/>
            <person name="Ma B."/>
            <person name="Shi X."/>
            <person name="Liu H."/>
            <person name="Dong L."/>
            <person name="Sun H."/>
            <person name="Cao Y."/>
            <person name="Gao Q."/>
            <person name="Zheng S."/>
            <person name="Li Y."/>
            <person name="Yu Y."/>
            <person name="Du H."/>
            <person name="Qi M."/>
            <person name="Li Y."/>
            <person name="Yu H."/>
            <person name="Cui Y."/>
            <person name="Wang N."/>
            <person name="Chen C."/>
            <person name="Wu H."/>
            <person name="Zhao Y."/>
            <person name="Zhang J."/>
            <person name="Li Y."/>
            <person name="Zhou W."/>
            <person name="Zhang B."/>
            <person name="Hu W."/>
            <person name="Eijk M."/>
            <person name="Tang J."/>
            <person name="Witsenboer H."/>
            <person name="Zhao S."/>
            <person name="Li Z."/>
            <person name="Zhang A."/>
            <person name="Wang D."/>
            <person name="Liang C."/>
        </authorList>
    </citation>
    <scope>NUCLEOTIDE SEQUENCE [LARGE SCALE GENOMIC DNA]</scope>
    <source>
        <strain evidence="2">cv. G1812</strain>
    </source>
</reference>
<protein>
    <submittedName>
        <fullName evidence="2">Uncharacterized protein</fullName>
    </submittedName>
</protein>
<feature type="compositionally biased region" description="Basic and acidic residues" evidence="1">
    <location>
        <begin position="50"/>
        <end position="70"/>
    </location>
</feature>
<dbReference type="Proteomes" id="UP000015106">
    <property type="component" value="Chromosome 4"/>
</dbReference>
<reference evidence="3" key="1">
    <citation type="journal article" date="2013" name="Nature">
        <title>Draft genome of the wheat A-genome progenitor Triticum urartu.</title>
        <authorList>
            <person name="Ling H.Q."/>
            <person name="Zhao S."/>
            <person name="Liu D."/>
            <person name="Wang J."/>
            <person name="Sun H."/>
            <person name="Zhang C."/>
            <person name="Fan H."/>
            <person name="Li D."/>
            <person name="Dong L."/>
            <person name="Tao Y."/>
            <person name="Gao C."/>
            <person name="Wu H."/>
            <person name="Li Y."/>
            <person name="Cui Y."/>
            <person name="Guo X."/>
            <person name="Zheng S."/>
            <person name="Wang B."/>
            <person name="Yu K."/>
            <person name="Liang Q."/>
            <person name="Yang W."/>
            <person name="Lou X."/>
            <person name="Chen J."/>
            <person name="Feng M."/>
            <person name="Jian J."/>
            <person name="Zhang X."/>
            <person name="Luo G."/>
            <person name="Jiang Y."/>
            <person name="Liu J."/>
            <person name="Wang Z."/>
            <person name="Sha Y."/>
            <person name="Zhang B."/>
            <person name="Wu H."/>
            <person name="Tang D."/>
            <person name="Shen Q."/>
            <person name="Xue P."/>
            <person name="Zou S."/>
            <person name="Wang X."/>
            <person name="Liu X."/>
            <person name="Wang F."/>
            <person name="Yang Y."/>
            <person name="An X."/>
            <person name="Dong Z."/>
            <person name="Zhang K."/>
            <person name="Zhang X."/>
            <person name="Luo M.C."/>
            <person name="Dvorak J."/>
            <person name="Tong Y."/>
            <person name="Wang J."/>
            <person name="Yang H."/>
            <person name="Li Z."/>
            <person name="Wang D."/>
            <person name="Zhang A."/>
            <person name="Wang J."/>
        </authorList>
    </citation>
    <scope>NUCLEOTIDE SEQUENCE</scope>
    <source>
        <strain evidence="3">cv. G1812</strain>
    </source>
</reference>
<sequence>MMSIPVLWRSPARSGTQNGRRQPRRTSWTCSRAPETSTAAGSMATRRRPCSGERNRGGEGDSGVRERKWG</sequence>
<name>A0A8R7U8S2_TRIUA</name>
<proteinExistence type="predicted"/>